<evidence type="ECO:0000313" key="3">
    <source>
        <dbReference type="Proteomes" id="UP000006050"/>
    </source>
</evidence>
<dbReference type="GO" id="GO:0016740">
    <property type="term" value="F:transferase activity"/>
    <property type="evidence" value="ECO:0007669"/>
    <property type="project" value="UniProtKB-KW"/>
</dbReference>
<dbReference type="InterPro" id="IPR050834">
    <property type="entry name" value="Glycosyltransf_2"/>
</dbReference>
<dbReference type="EMBL" id="CP003281">
    <property type="protein sequence ID" value="AFL84949.1"/>
    <property type="molecule type" value="Genomic_DNA"/>
</dbReference>
<dbReference type="SUPFAM" id="SSF53448">
    <property type="entry name" value="Nucleotide-diphospho-sugar transferases"/>
    <property type="match status" value="1"/>
</dbReference>
<keyword evidence="2" id="KW-0808">Transferase</keyword>
<organism evidence="2 3">
    <name type="scientific">Belliella baltica (strain DSM 15883 / CIP 108006 / LMG 21964 / BA134)</name>
    <dbReference type="NCBI Taxonomy" id="866536"/>
    <lineage>
        <taxon>Bacteria</taxon>
        <taxon>Pseudomonadati</taxon>
        <taxon>Bacteroidota</taxon>
        <taxon>Cytophagia</taxon>
        <taxon>Cytophagales</taxon>
        <taxon>Cyclobacteriaceae</taxon>
        <taxon>Belliella</taxon>
    </lineage>
</organism>
<dbReference type="PANTHER" id="PTHR43685">
    <property type="entry name" value="GLYCOSYLTRANSFERASE"/>
    <property type="match status" value="1"/>
</dbReference>
<feature type="domain" description="Glycosyltransferase 2-like" evidence="1">
    <location>
        <begin position="13"/>
        <end position="171"/>
    </location>
</feature>
<evidence type="ECO:0000313" key="2">
    <source>
        <dbReference type="EMBL" id="AFL84949.1"/>
    </source>
</evidence>
<evidence type="ECO:0000259" key="1">
    <source>
        <dbReference type="Pfam" id="PF00535"/>
    </source>
</evidence>
<dbReference type="Pfam" id="PF00535">
    <property type="entry name" value="Glycos_transf_2"/>
    <property type="match status" value="1"/>
</dbReference>
<dbReference type="eggNOG" id="COG1216">
    <property type="taxonomic scope" value="Bacteria"/>
</dbReference>
<dbReference type="RefSeq" id="WP_014772908.1">
    <property type="nucleotide sequence ID" value="NC_018010.1"/>
</dbReference>
<dbReference type="OrthoDB" id="9802649at2"/>
<gene>
    <name evidence="2" type="ordered locus">Belba_2389</name>
</gene>
<sequence>MKKNKNNSICLVTVVIPTYKRSKLLESAIISVLNQSYENLEILVVDDNSDGCEQDKVQKIIAKFNNVEYLKNFRKKGGCGARNSGILKASGDFIAFLDDDDIFLKGKIHNQLKHLIDTGGNASFTDYVLNDRIYNKKKNVVKNFNKLDSHQILNFEVPASTTLMMAKRQSLIDVGLFDENLPSFQDLDLWYRLSKNGPIFKYNGLLSEFTIHLEDRVSINIDKRATGLNKLIDKWKNEIELIVGVKKFYDFYYRESIYNVIKYSNLSYKEKFKYYLTLNLKGETKLKYLAVLPYNLINFVKTQ</sequence>
<dbReference type="AlphaFoldDB" id="I3Z6T1"/>
<dbReference type="Proteomes" id="UP000006050">
    <property type="component" value="Chromosome"/>
</dbReference>
<reference evidence="3" key="1">
    <citation type="submission" date="2012-06" db="EMBL/GenBank/DDBJ databases">
        <title>The complete genome of Belliella baltica DSM 15883.</title>
        <authorList>
            <person name="Lucas S."/>
            <person name="Copeland A."/>
            <person name="Lapidus A."/>
            <person name="Goodwin L."/>
            <person name="Pitluck S."/>
            <person name="Peters L."/>
            <person name="Mikhailova N."/>
            <person name="Davenport K."/>
            <person name="Kyrpides N."/>
            <person name="Mavromatis K."/>
            <person name="Pagani I."/>
            <person name="Ivanova N."/>
            <person name="Ovchinnikova G."/>
            <person name="Zeytun A."/>
            <person name="Detter J.C."/>
            <person name="Han C."/>
            <person name="Land M."/>
            <person name="Hauser L."/>
            <person name="Markowitz V."/>
            <person name="Cheng J.-F."/>
            <person name="Hugenholtz P."/>
            <person name="Woyke T."/>
            <person name="Wu D."/>
            <person name="Tindall B."/>
            <person name="Pomrenke H."/>
            <person name="Brambilla E."/>
            <person name="Klenk H.-P."/>
            <person name="Eisen J.A."/>
        </authorList>
    </citation>
    <scope>NUCLEOTIDE SEQUENCE [LARGE SCALE GENOMIC DNA]</scope>
    <source>
        <strain evidence="3">DSM 15883 / CIP 108006 / LMG 21964 / BA134</strain>
    </source>
</reference>
<accession>I3Z6T1</accession>
<dbReference type="KEGG" id="bbd:Belba_2389"/>
<dbReference type="PANTHER" id="PTHR43685:SF11">
    <property type="entry name" value="GLYCOSYLTRANSFERASE TAGX-RELATED"/>
    <property type="match status" value="1"/>
</dbReference>
<proteinExistence type="predicted"/>
<keyword evidence="3" id="KW-1185">Reference proteome</keyword>
<dbReference type="InterPro" id="IPR001173">
    <property type="entry name" value="Glyco_trans_2-like"/>
</dbReference>
<dbReference type="InterPro" id="IPR029044">
    <property type="entry name" value="Nucleotide-diphossugar_trans"/>
</dbReference>
<name>I3Z6T1_BELBD</name>
<dbReference type="HOGENOM" id="CLU_025996_0_5_10"/>
<protein>
    <submittedName>
        <fullName evidence="2">Glycosyl transferase</fullName>
    </submittedName>
</protein>
<dbReference type="CDD" id="cd00761">
    <property type="entry name" value="Glyco_tranf_GTA_type"/>
    <property type="match status" value="1"/>
</dbReference>
<dbReference type="Gene3D" id="3.90.550.10">
    <property type="entry name" value="Spore Coat Polysaccharide Biosynthesis Protein SpsA, Chain A"/>
    <property type="match status" value="1"/>
</dbReference>
<dbReference type="STRING" id="866536.Belba_2389"/>